<dbReference type="InterPro" id="IPR050109">
    <property type="entry name" value="HTH-type_TetR-like_transc_reg"/>
</dbReference>
<dbReference type="SUPFAM" id="SSF48498">
    <property type="entry name" value="Tetracyclin repressor-like, C-terminal domain"/>
    <property type="match status" value="1"/>
</dbReference>
<keyword evidence="1" id="KW-0805">Transcription regulation</keyword>
<dbReference type="InterPro" id="IPR041478">
    <property type="entry name" value="TetR_C_27"/>
</dbReference>
<comment type="caution">
    <text evidence="6">The sequence shown here is derived from an EMBL/GenBank/DDBJ whole genome shotgun (WGS) entry which is preliminary data.</text>
</comment>
<dbReference type="EMBL" id="JBHIRY010000001">
    <property type="protein sequence ID" value="MFB5758808.1"/>
    <property type="molecule type" value="Genomic_DNA"/>
</dbReference>
<dbReference type="InterPro" id="IPR001647">
    <property type="entry name" value="HTH_TetR"/>
</dbReference>
<evidence type="ECO:0000256" key="3">
    <source>
        <dbReference type="ARBA" id="ARBA00023163"/>
    </source>
</evidence>
<dbReference type="PANTHER" id="PTHR30055:SF151">
    <property type="entry name" value="TRANSCRIPTIONAL REGULATORY PROTEIN"/>
    <property type="match status" value="1"/>
</dbReference>
<evidence type="ECO:0000256" key="2">
    <source>
        <dbReference type="ARBA" id="ARBA00023125"/>
    </source>
</evidence>
<evidence type="ECO:0000259" key="5">
    <source>
        <dbReference type="PROSITE" id="PS50977"/>
    </source>
</evidence>
<dbReference type="SUPFAM" id="SSF46689">
    <property type="entry name" value="Homeodomain-like"/>
    <property type="match status" value="1"/>
</dbReference>
<reference evidence="6 7" key="1">
    <citation type="submission" date="2024-09" db="EMBL/GenBank/DDBJ databases">
        <title>Paenibacillus zeirhizospherea sp. nov., isolated from surface of the maize (Zea mays) roots in a horticulture field, Hungary.</title>
        <authorList>
            <person name="Marton D."/>
            <person name="Farkas M."/>
            <person name="Bedics A."/>
            <person name="Toth E."/>
            <person name="Tancsics A."/>
            <person name="Boka K."/>
            <person name="Marati G."/>
            <person name="Kriszt B."/>
            <person name="Cserhati M."/>
        </authorList>
    </citation>
    <scope>NUCLEOTIDE SEQUENCE [LARGE SCALE GENOMIC DNA]</scope>
    <source>
        <strain evidence="6 7">JCM 18446</strain>
    </source>
</reference>
<keyword evidence="3" id="KW-0804">Transcription</keyword>
<organism evidence="6 7">
    <name type="scientific">Paenibacillus medicaginis</name>
    <dbReference type="NCBI Taxonomy" id="1470560"/>
    <lineage>
        <taxon>Bacteria</taxon>
        <taxon>Bacillati</taxon>
        <taxon>Bacillota</taxon>
        <taxon>Bacilli</taxon>
        <taxon>Bacillales</taxon>
        <taxon>Paenibacillaceae</taxon>
        <taxon>Paenibacillus</taxon>
    </lineage>
</organism>
<dbReference type="InterPro" id="IPR023772">
    <property type="entry name" value="DNA-bd_HTH_TetR-type_CS"/>
</dbReference>
<dbReference type="Proteomes" id="UP001580430">
    <property type="component" value="Unassembled WGS sequence"/>
</dbReference>
<evidence type="ECO:0000313" key="7">
    <source>
        <dbReference type="Proteomes" id="UP001580430"/>
    </source>
</evidence>
<gene>
    <name evidence="6" type="ORF">ACE5LO_00225</name>
</gene>
<feature type="domain" description="HTH tetR-type" evidence="5">
    <location>
        <begin position="5"/>
        <end position="65"/>
    </location>
</feature>
<protein>
    <submittedName>
        <fullName evidence="6">TetR family transcriptional regulator</fullName>
    </submittedName>
</protein>
<evidence type="ECO:0000313" key="6">
    <source>
        <dbReference type="EMBL" id="MFB5758808.1"/>
    </source>
</evidence>
<dbReference type="Pfam" id="PF00440">
    <property type="entry name" value="TetR_N"/>
    <property type="match status" value="1"/>
</dbReference>
<dbReference type="PROSITE" id="PS01081">
    <property type="entry name" value="HTH_TETR_1"/>
    <property type="match status" value="1"/>
</dbReference>
<dbReference type="Gene3D" id="1.10.357.10">
    <property type="entry name" value="Tetracycline Repressor, domain 2"/>
    <property type="match status" value="1"/>
</dbReference>
<dbReference type="InterPro" id="IPR009057">
    <property type="entry name" value="Homeodomain-like_sf"/>
</dbReference>
<evidence type="ECO:0000256" key="1">
    <source>
        <dbReference type="ARBA" id="ARBA00023015"/>
    </source>
</evidence>
<keyword evidence="2 4" id="KW-0238">DNA-binding</keyword>
<proteinExistence type="predicted"/>
<accession>A0ABV5BU48</accession>
<dbReference type="PANTHER" id="PTHR30055">
    <property type="entry name" value="HTH-TYPE TRANSCRIPTIONAL REGULATOR RUTR"/>
    <property type="match status" value="1"/>
</dbReference>
<dbReference type="RefSeq" id="WP_375518067.1">
    <property type="nucleotide sequence ID" value="NZ_JBHIRY010000001.1"/>
</dbReference>
<keyword evidence="7" id="KW-1185">Reference proteome</keyword>
<sequence length="193" mass="22256">MADSLLTKETILDATEDVLRRFGPEKTSVVDVARSLNVTHGTIYRHFPSKSALRLAVVKRWFHVITEPLDKTFQLECSASERLRIWMDTLIRIKHTKAQQDPEMFAIYTEIAEESDDIANEFVNHIISSITKIVEAGISNHEFKEGIAEDIARGIYLSTIRFHHPLHSREWLIPTIQQEYDVVWNLIMSGILQ</sequence>
<feature type="DNA-binding region" description="H-T-H motif" evidence="4">
    <location>
        <begin position="28"/>
        <end position="47"/>
    </location>
</feature>
<name>A0ABV5BU48_9BACL</name>
<dbReference type="InterPro" id="IPR036271">
    <property type="entry name" value="Tet_transcr_reg_TetR-rel_C_sf"/>
</dbReference>
<dbReference type="PROSITE" id="PS50977">
    <property type="entry name" value="HTH_TETR_2"/>
    <property type="match status" value="1"/>
</dbReference>
<dbReference type="PRINTS" id="PR00455">
    <property type="entry name" value="HTHTETR"/>
</dbReference>
<evidence type="ECO:0000256" key="4">
    <source>
        <dbReference type="PROSITE-ProRule" id="PRU00335"/>
    </source>
</evidence>
<dbReference type="Pfam" id="PF17935">
    <property type="entry name" value="TetR_C_27"/>
    <property type="match status" value="1"/>
</dbReference>